<accession>A0A815EA34</accession>
<feature type="region of interest" description="Disordered" evidence="1">
    <location>
        <begin position="38"/>
        <end position="67"/>
    </location>
</feature>
<evidence type="ECO:0000313" key="3">
    <source>
        <dbReference type="Proteomes" id="UP000663852"/>
    </source>
</evidence>
<protein>
    <submittedName>
        <fullName evidence="2">Uncharacterized protein</fullName>
    </submittedName>
</protein>
<dbReference type="AlphaFoldDB" id="A0A815EA34"/>
<sequence>MLTEKSRCKLNSGKCTDWTKLRRFGYKSELKECIKLPYRSKRTSNGKDKVRHNKKSNKKTKQRNAAQ</sequence>
<organism evidence="2 3">
    <name type="scientific">Adineta ricciae</name>
    <name type="common">Rotifer</name>
    <dbReference type="NCBI Taxonomy" id="249248"/>
    <lineage>
        <taxon>Eukaryota</taxon>
        <taxon>Metazoa</taxon>
        <taxon>Spiralia</taxon>
        <taxon>Gnathifera</taxon>
        <taxon>Rotifera</taxon>
        <taxon>Eurotatoria</taxon>
        <taxon>Bdelloidea</taxon>
        <taxon>Adinetida</taxon>
        <taxon>Adinetidae</taxon>
        <taxon>Adineta</taxon>
    </lineage>
</organism>
<evidence type="ECO:0000313" key="2">
    <source>
        <dbReference type="EMBL" id="CAF1304087.1"/>
    </source>
</evidence>
<comment type="caution">
    <text evidence="2">The sequence shown here is derived from an EMBL/GenBank/DDBJ whole genome shotgun (WGS) entry which is preliminary data.</text>
</comment>
<gene>
    <name evidence="2" type="ORF">EDS130_LOCUS30774</name>
</gene>
<reference evidence="2" key="1">
    <citation type="submission" date="2021-02" db="EMBL/GenBank/DDBJ databases">
        <authorList>
            <person name="Nowell W R."/>
        </authorList>
    </citation>
    <scope>NUCLEOTIDE SEQUENCE</scope>
</reference>
<name>A0A815EA34_ADIRI</name>
<proteinExistence type="predicted"/>
<dbReference type="Proteomes" id="UP000663852">
    <property type="component" value="Unassembled WGS sequence"/>
</dbReference>
<dbReference type="EMBL" id="CAJNOJ010000219">
    <property type="protein sequence ID" value="CAF1304087.1"/>
    <property type="molecule type" value="Genomic_DNA"/>
</dbReference>
<evidence type="ECO:0000256" key="1">
    <source>
        <dbReference type="SAM" id="MobiDB-lite"/>
    </source>
</evidence>